<keyword evidence="11" id="KW-1185">Reference proteome</keyword>
<dbReference type="InterPro" id="IPR003156">
    <property type="entry name" value="DHHA1_dom"/>
</dbReference>
<dbReference type="PANTHER" id="PTHR30255">
    <property type="entry name" value="SINGLE-STRANDED-DNA-SPECIFIC EXONUCLEASE RECJ"/>
    <property type="match status" value="1"/>
</dbReference>
<dbReference type="Pfam" id="PF02272">
    <property type="entry name" value="DHHA1"/>
    <property type="match status" value="1"/>
</dbReference>
<dbReference type="AlphaFoldDB" id="A0A172ZK76"/>
<feature type="domain" description="Single-stranded-DNA-specific exonuclease RecJ C-terminal" evidence="8">
    <location>
        <begin position="641"/>
        <end position="796"/>
    </location>
</feature>
<accession>A0A172ZK76</accession>
<dbReference type="Gene3D" id="3.10.310.30">
    <property type="match status" value="1"/>
</dbReference>
<sequence length="804" mass="89388">MIHSQYHWNVHYPDPAEAQRLSAKLGISELTASLLAGRGYTGEMEAAEFLSGSRSTSHDPYLLAGMKEAVERIRQALSAGEKIWIYGDYDADGVSSTSLMIQLMRHLNADYDIYIPHRSKEGYGLHNHAIDQAHAQGVTLIVTVDTGISAVSQIAHAAALGIDVVVTDHHEPPAELPAACALVNPKLEYCTYPFKGLAGVGVAYKLAQALLGKDQVPEEWLEIVSIGTVADLMPLEDENRMMVRTGVERMKHSAFAGVRALMNIAAIDPAQMSATHIAFAMAPRINASGRMEHAKRAVELLTTTNQAEADQISFELDQLNKERQDLVNRMVQEAIIMLEAEKDMNNGSIPHVIVVAGEGWNPGVVGIVASKLLDRYYRPTIVLGTDPQTGMSKGSARSIPGYDIYKALLDCEDVMDHFGGHPSAAGMSLHRDQLNEFRRRLNERAAGMLTEEDLVPQTAADHECTLDQLTLSAIEELDQLAPFGMSNPLPRIVLRGVTVTQAKAIGKTLDHLRLVVEQDGTMMEGIAFGKGELAELLSEGDRIDILAETSINEWRGNRKPQLMVQDLAVPGLQVWDRRSSGQWEQHLKTIRQKWSRYMGVEGGQLGVLCSENRVETLKTQLSDVSLWGYDRKVDIAACNHVSTQYGAEAIRTLCLLSLPAHIEQLDTIFEQFTSLENIVLLHDRPQQQERLQIPDRDRFKLIYGWLVKSSETIAEEAKLVPYLSQKTSSSVRMVQMMLEVFEELEFIIRRDGQVMLNNAPVKRPLDSSQLYRELGELAEMEYMLCESDLPQLTSWMISRMQGAS</sequence>
<feature type="domain" description="DDH" evidence="6">
    <location>
        <begin position="82"/>
        <end position="228"/>
    </location>
</feature>
<evidence type="ECO:0000259" key="6">
    <source>
        <dbReference type="Pfam" id="PF01368"/>
    </source>
</evidence>
<dbReference type="GO" id="GO:0006310">
    <property type="term" value="P:DNA recombination"/>
    <property type="evidence" value="ECO:0007669"/>
    <property type="project" value="InterPro"/>
</dbReference>
<dbReference type="KEGG" id="pbv:AR543_19745"/>
<dbReference type="Gene3D" id="3.90.1640.30">
    <property type="match status" value="1"/>
</dbReference>
<dbReference type="GO" id="GO:0006281">
    <property type="term" value="P:DNA repair"/>
    <property type="evidence" value="ECO:0007669"/>
    <property type="project" value="InterPro"/>
</dbReference>
<evidence type="ECO:0000256" key="1">
    <source>
        <dbReference type="ARBA" id="ARBA00005915"/>
    </source>
</evidence>
<keyword evidence="4" id="KW-0378">Hydrolase</keyword>
<dbReference type="InterPro" id="IPR018779">
    <property type="entry name" value="RecJ_C"/>
</dbReference>
<feature type="domain" description="RecJ OB" evidence="9">
    <location>
        <begin position="461"/>
        <end position="566"/>
    </location>
</feature>
<evidence type="ECO:0000256" key="3">
    <source>
        <dbReference type="ARBA" id="ARBA00022722"/>
    </source>
</evidence>
<dbReference type="Pfam" id="PF17768">
    <property type="entry name" value="RecJ_OB"/>
    <property type="match status" value="1"/>
</dbReference>
<evidence type="ECO:0000256" key="4">
    <source>
        <dbReference type="ARBA" id="ARBA00022801"/>
    </source>
</evidence>
<dbReference type="InterPro" id="IPR001667">
    <property type="entry name" value="DDH_dom"/>
</dbReference>
<evidence type="ECO:0000259" key="8">
    <source>
        <dbReference type="Pfam" id="PF10141"/>
    </source>
</evidence>
<protein>
    <recommendedName>
        <fullName evidence="2">Single-stranded-DNA-specific exonuclease RecJ</fullName>
    </recommendedName>
</protein>
<dbReference type="EMBL" id="CP013023">
    <property type="protein sequence ID" value="ANF98034.1"/>
    <property type="molecule type" value="Genomic_DNA"/>
</dbReference>
<evidence type="ECO:0000313" key="10">
    <source>
        <dbReference type="EMBL" id="ANF98034.1"/>
    </source>
</evidence>
<dbReference type="STRING" id="1616788.AR543_19745"/>
<dbReference type="PANTHER" id="PTHR30255:SF2">
    <property type="entry name" value="SINGLE-STRANDED-DNA-SPECIFIC EXONUCLEASE RECJ"/>
    <property type="match status" value="1"/>
</dbReference>
<dbReference type="Pfam" id="PF01368">
    <property type="entry name" value="DHH"/>
    <property type="match status" value="1"/>
</dbReference>
<dbReference type="Proteomes" id="UP000078148">
    <property type="component" value="Chromosome"/>
</dbReference>
<evidence type="ECO:0000313" key="11">
    <source>
        <dbReference type="Proteomes" id="UP000078148"/>
    </source>
</evidence>
<dbReference type="GO" id="GO:0003676">
    <property type="term" value="F:nucleic acid binding"/>
    <property type="evidence" value="ECO:0007669"/>
    <property type="project" value="InterPro"/>
</dbReference>
<dbReference type="NCBIfam" id="TIGR00644">
    <property type="entry name" value="recJ"/>
    <property type="match status" value="1"/>
</dbReference>
<reference evidence="11" key="1">
    <citation type="submission" date="2015-10" db="EMBL/GenBank/DDBJ databases">
        <title>Genome of Paenibacillus bovis sp. nov.</title>
        <authorList>
            <person name="Wu Z."/>
            <person name="Gao C."/>
            <person name="Liu Z."/>
            <person name="Zheng H."/>
        </authorList>
    </citation>
    <scope>NUCLEOTIDE SEQUENCE [LARGE SCALE GENOMIC DNA]</scope>
    <source>
        <strain evidence="11">BD3526</strain>
    </source>
</reference>
<evidence type="ECO:0000259" key="9">
    <source>
        <dbReference type="Pfam" id="PF17768"/>
    </source>
</evidence>
<dbReference type="RefSeq" id="WP_060536118.1">
    <property type="nucleotide sequence ID" value="NZ_CP013023.1"/>
</dbReference>
<dbReference type="SUPFAM" id="SSF64182">
    <property type="entry name" value="DHH phosphoesterases"/>
    <property type="match status" value="1"/>
</dbReference>
<dbReference type="InterPro" id="IPR038763">
    <property type="entry name" value="DHH_sf"/>
</dbReference>
<dbReference type="OrthoDB" id="9809852at2"/>
<feature type="domain" description="DHHA1" evidence="7">
    <location>
        <begin position="352"/>
        <end position="445"/>
    </location>
</feature>
<evidence type="ECO:0000259" key="7">
    <source>
        <dbReference type="Pfam" id="PF02272"/>
    </source>
</evidence>
<evidence type="ECO:0000256" key="2">
    <source>
        <dbReference type="ARBA" id="ARBA00019841"/>
    </source>
</evidence>
<gene>
    <name evidence="10" type="ORF">AR543_19745</name>
</gene>
<dbReference type="InterPro" id="IPR004610">
    <property type="entry name" value="RecJ"/>
</dbReference>
<comment type="similarity">
    <text evidence="1">Belongs to the RecJ family.</text>
</comment>
<organism evidence="10 11">
    <name type="scientific">Paenibacillus bovis</name>
    <dbReference type="NCBI Taxonomy" id="1616788"/>
    <lineage>
        <taxon>Bacteria</taxon>
        <taxon>Bacillati</taxon>
        <taxon>Bacillota</taxon>
        <taxon>Bacilli</taxon>
        <taxon>Bacillales</taxon>
        <taxon>Paenibacillaceae</taxon>
        <taxon>Paenibacillus</taxon>
    </lineage>
</organism>
<evidence type="ECO:0000256" key="5">
    <source>
        <dbReference type="ARBA" id="ARBA00022839"/>
    </source>
</evidence>
<proteinExistence type="inferred from homology"/>
<dbReference type="Pfam" id="PF10141">
    <property type="entry name" value="ssDNA-exonuc_C"/>
    <property type="match status" value="1"/>
</dbReference>
<dbReference type="InterPro" id="IPR051673">
    <property type="entry name" value="SSDNA_exonuclease_RecJ"/>
</dbReference>
<name>A0A172ZK76_9BACL</name>
<reference evidence="10 11" key="2">
    <citation type="journal article" date="2016" name="Int. J. Syst. Evol. Microbiol.">
        <title>Paenibacillus bovis sp. nov., isolated from raw yak (Bos grunniens) milk.</title>
        <authorList>
            <person name="Gao C."/>
            <person name="Han J."/>
            <person name="Liu Z."/>
            <person name="Xu X."/>
            <person name="Hang F."/>
            <person name="Wu Z."/>
        </authorList>
    </citation>
    <scope>NUCLEOTIDE SEQUENCE [LARGE SCALE GENOMIC DNA]</scope>
    <source>
        <strain evidence="10 11">BD3526</strain>
    </source>
</reference>
<dbReference type="GO" id="GO:0008409">
    <property type="term" value="F:5'-3' exonuclease activity"/>
    <property type="evidence" value="ECO:0007669"/>
    <property type="project" value="InterPro"/>
</dbReference>
<dbReference type="InterPro" id="IPR041122">
    <property type="entry name" value="RecJ_OB"/>
</dbReference>
<keyword evidence="3" id="KW-0540">Nuclease</keyword>
<keyword evidence="5 10" id="KW-0269">Exonuclease</keyword>